<accession>A0ABU7T8C8</accession>
<dbReference type="Pfam" id="PF05368">
    <property type="entry name" value="NmrA"/>
    <property type="match status" value="1"/>
</dbReference>
<protein>
    <submittedName>
        <fullName evidence="2">Hydroxylase</fullName>
    </submittedName>
</protein>
<dbReference type="Gene3D" id="3.40.50.720">
    <property type="entry name" value="NAD(P)-binding Rossmann-like Domain"/>
    <property type="match status" value="1"/>
</dbReference>
<evidence type="ECO:0000259" key="1">
    <source>
        <dbReference type="Pfam" id="PF05368"/>
    </source>
</evidence>
<dbReference type="PANTHER" id="PTHR43162">
    <property type="match status" value="1"/>
</dbReference>
<name>A0ABU7T8C8_9HYPH</name>
<organism evidence="2 3">
    <name type="scientific">Methylobacterium radiotolerans</name>
    <dbReference type="NCBI Taxonomy" id="31998"/>
    <lineage>
        <taxon>Bacteria</taxon>
        <taxon>Pseudomonadati</taxon>
        <taxon>Pseudomonadota</taxon>
        <taxon>Alphaproteobacteria</taxon>
        <taxon>Hyphomicrobiales</taxon>
        <taxon>Methylobacteriaceae</taxon>
        <taxon>Methylobacterium</taxon>
    </lineage>
</organism>
<evidence type="ECO:0000313" key="2">
    <source>
        <dbReference type="EMBL" id="MEE7456788.1"/>
    </source>
</evidence>
<dbReference type="Proteomes" id="UP001349262">
    <property type="component" value="Unassembled WGS sequence"/>
</dbReference>
<feature type="domain" description="NmrA-like" evidence="1">
    <location>
        <begin position="2"/>
        <end position="260"/>
    </location>
</feature>
<proteinExistence type="predicted"/>
<dbReference type="PANTHER" id="PTHR43162:SF1">
    <property type="entry name" value="PRESTALK A DIFFERENTIATION PROTEIN A"/>
    <property type="match status" value="1"/>
</dbReference>
<evidence type="ECO:0000313" key="3">
    <source>
        <dbReference type="Proteomes" id="UP001349262"/>
    </source>
</evidence>
<dbReference type="SUPFAM" id="SSF51735">
    <property type="entry name" value="NAD(P)-binding Rossmann-fold domains"/>
    <property type="match status" value="1"/>
</dbReference>
<comment type="caution">
    <text evidence="2">The sequence shown here is derived from an EMBL/GenBank/DDBJ whole genome shotgun (WGS) entry which is preliminary data.</text>
</comment>
<dbReference type="InterPro" id="IPR036291">
    <property type="entry name" value="NAD(P)-bd_dom_sf"/>
</dbReference>
<dbReference type="EMBL" id="MLBY01000004">
    <property type="protein sequence ID" value="MEE7456788.1"/>
    <property type="molecule type" value="Genomic_DNA"/>
</dbReference>
<dbReference type="InterPro" id="IPR051604">
    <property type="entry name" value="Ergot_Alk_Oxidoreductase"/>
</dbReference>
<keyword evidence="3" id="KW-1185">Reference proteome</keyword>
<sequence length="300" mass="32713">MSDRILVTGAAGDVGSAVCDRLLERGFKVRAMVRGEDERSARLAARGAEIATGDLRDLHAAHRAIEGCDRIYFGMSVSPAYLEATINVAAVAKHHGVGAFVNISQMTVSQMGITSTTDSPQQKLHWLAEQALAWSGLPVVTIRATAFLDTFFLKLSMRSIREHQEMRLPFGTGKISPIASGDVARVAASVLEAPADHIGKVYELTGLRSQGMHDIAGEFSQALGRKITYVDVPWEPWRQALEDSGMLTPHVLSHLGTMALLIQQDRYDRLTNDVERVSGTPPLGVVDFVRRHADAYRPTA</sequence>
<gene>
    <name evidence="2" type="ORF">MRSR164_08340</name>
</gene>
<reference evidence="2 3" key="1">
    <citation type="journal article" date="2012" name="Genet. Mol. Biol.">
        <title>Analysis of 16S rRNA and mxaF genes revealing insights into Methylobacterium niche-specific plant association.</title>
        <authorList>
            <person name="Dourado M.N."/>
            <person name="Andreote F.D."/>
            <person name="Dini-Andreote F."/>
            <person name="Conti R."/>
            <person name="Araujo J.M."/>
            <person name="Araujo W.L."/>
        </authorList>
    </citation>
    <scope>NUCLEOTIDE SEQUENCE [LARGE SCALE GENOMIC DNA]</scope>
    <source>
        <strain evidence="2 3">SR1.6/4</strain>
    </source>
</reference>
<dbReference type="InterPro" id="IPR008030">
    <property type="entry name" value="NmrA-like"/>
</dbReference>